<feature type="non-terminal residue" evidence="1">
    <location>
        <position position="74"/>
    </location>
</feature>
<organism evidence="1 2">
    <name type="scientific">Pleurodeles waltl</name>
    <name type="common">Iberian ribbed newt</name>
    <dbReference type="NCBI Taxonomy" id="8319"/>
    <lineage>
        <taxon>Eukaryota</taxon>
        <taxon>Metazoa</taxon>
        <taxon>Chordata</taxon>
        <taxon>Craniata</taxon>
        <taxon>Vertebrata</taxon>
        <taxon>Euteleostomi</taxon>
        <taxon>Amphibia</taxon>
        <taxon>Batrachia</taxon>
        <taxon>Caudata</taxon>
        <taxon>Salamandroidea</taxon>
        <taxon>Salamandridae</taxon>
        <taxon>Pleurodelinae</taxon>
        <taxon>Pleurodeles</taxon>
    </lineage>
</organism>
<name>A0AAV7UW78_PLEWA</name>
<reference evidence="1" key="1">
    <citation type="journal article" date="2022" name="bioRxiv">
        <title>Sequencing and chromosome-scale assembly of the giantPleurodeles waltlgenome.</title>
        <authorList>
            <person name="Brown T."/>
            <person name="Elewa A."/>
            <person name="Iarovenko S."/>
            <person name="Subramanian E."/>
            <person name="Araus A.J."/>
            <person name="Petzold A."/>
            <person name="Susuki M."/>
            <person name="Suzuki K.-i.T."/>
            <person name="Hayashi T."/>
            <person name="Toyoda A."/>
            <person name="Oliveira C."/>
            <person name="Osipova E."/>
            <person name="Leigh N.D."/>
            <person name="Simon A."/>
            <person name="Yun M.H."/>
        </authorList>
    </citation>
    <scope>NUCLEOTIDE SEQUENCE</scope>
    <source>
        <strain evidence="1">20211129_DDA</strain>
        <tissue evidence="1">Liver</tissue>
    </source>
</reference>
<dbReference type="AlphaFoldDB" id="A0AAV7UW78"/>
<sequence>WQQAQVWNTQGEWGAGATSDLWVGGGAGWKSGRWEYLMWRSNYKQKVVHGGETVAHTLFGTPNWSVLTDTSSKR</sequence>
<feature type="non-terminal residue" evidence="1">
    <location>
        <position position="1"/>
    </location>
</feature>
<protein>
    <submittedName>
        <fullName evidence="1">Uncharacterized protein</fullName>
    </submittedName>
</protein>
<evidence type="ECO:0000313" key="1">
    <source>
        <dbReference type="EMBL" id="KAJ1192871.1"/>
    </source>
</evidence>
<evidence type="ECO:0000313" key="2">
    <source>
        <dbReference type="Proteomes" id="UP001066276"/>
    </source>
</evidence>
<keyword evidence="2" id="KW-1185">Reference proteome</keyword>
<comment type="caution">
    <text evidence="1">The sequence shown here is derived from an EMBL/GenBank/DDBJ whole genome shotgun (WGS) entry which is preliminary data.</text>
</comment>
<proteinExistence type="predicted"/>
<accession>A0AAV7UW78</accession>
<dbReference type="EMBL" id="JANPWB010000004">
    <property type="protein sequence ID" value="KAJ1192871.1"/>
    <property type="molecule type" value="Genomic_DNA"/>
</dbReference>
<dbReference type="Proteomes" id="UP001066276">
    <property type="component" value="Chromosome 2_2"/>
</dbReference>
<gene>
    <name evidence="1" type="ORF">NDU88_002177</name>
</gene>